<protein>
    <submittedName>
        <fullName evidence="1">Uncharacterized protein</fullName>
    </submittedName>
</protein>
<accession>A0ABD5SXN5</accession>
<dbReference type="AlphaFoldDB" id="A0ABD5SXN5"/>
<dbReference type="Proteomes" id="UP001596383">
    <property type="component" value="Unassembled WGS sequence"/>
</dbReference>
<name>A0ABD5SXN5_9EURY</name>
<sequence length="41" mass="4562">MKTCAFLGEERRNGGFYGFWTNDSPTVDGLVPSLETTYDVS</sequence>
<gene>
    <name evidence="1" type="ORF">ACFQE6_23475</name>
</gene>
<evidence type="ECO:0000313" key="1">
    <source>
        <dbReference type="EMBL" id="MFC6767845.1"/>
    </source>
</evidence>
<keyword evidence="2" id="KW-1185">Reference proteome</keyword>
<reference evidence="1 2" key="1">
    <citation type="journal article" date="2019" name="Int. J. Syst. Evol. Microbiol.">
        <title>The Global Catalogue of Microorganisms (GCM) 10K type strain sequencing project: providing services to taxonomists for standard genome sequencing and annotation.</title>
        <authorList>
            <consortium name="The Broad Institute Genomics Platform"/>
            <consortium name="The Broad Institute Genome Sequencing Center for Infectious Disease"/>
            <person name="Wu L."/>
            <person name="Ma J."/>
        </authorList>
    </citation>
    <scope>NUCLEOTIDE SEQUENCE [LARGE SCALE GENOMIC DNA]</scope>
    <source>
        <strain evidence="1 2">LMG 29247</strain>
    </source>
</reference>
<comment type="caution">
    <text evidence="1">The sequence shown here is derived from an EMBL/GenBank/DDBJ whole genome shotgun (WGS) entry which is preliminary data.</text>
</comment>
<proteinExistence type="predicted"/>
<evidence type="ECO:0000313" key="2">
    <source>
        <dbReference type="Proteomes" id="UP001596383"/>
    </source>
</evidence>
<organism evidence="1 2">
    <name type="scientific">Natrinema soli</name>
    <dbReference type="NCBI Taxonomy" id="1930624"/>
    <lineage>
        <taxon>Archaea</taxon>
        <taxon>Methanobacteriati</taxon>
        <taxon>Methanobacteriota</taxon>
        <taxon>Stenosarchaea group</taxon>
        <taxon>Halobacteria</taxon>
        <taxon>Halobacteriales</taxon>
        <taxon>Natrialbaceae</taxon>
        <taxon>Natrinema</taxon>
    </lineage>
</organism>
<dbReference type="RefSeq" id="WP_273740701.1">
    <property type="nucleotide sequence ID" value="NZ_JAQIVI010000435.1"/>
</dbReference>
<dbReference type="EMBL" id="JBHSWV010000435">
    <property type="protein sequence ID" value="MFC6767845.1"/>
    <property type="molecule type" value="Genomic_DNA"/>
</dbReference>